<protein>
    <recommendedName>
        <fullName evidence="10">Isoleucine--tRNA ligase</fullName>
        <ecNumber evidence="10">6.1.1.5</ecNumber>
    </recommendedName>
    <alternativeName>
        <fullName evidence="10">Isoleucyl-tRNA synthetase</fullName>
        <shortName evidence="10">IleRS</shortName>
    </alternativeName>
</protein>
<keyword evidence="2 10" id="KW-0963">Cytoplasm</keyword>
<dbReference type="InterPro" id="IPR050081">
    <property type="entry name" value="Ile-tRNA_ligase"/>
</dbReference>
<dbReference type="NCBIfam" id="TIGR00392">
    <property type="entry name" value="ileS"/>
    <property type="match status" value="1"/>
</dbReference>
<evidence type="ECO:0000256" key="7">
    <source>
        <dbReference type="ARBA" id="ARBA00023146"/>
    </source>
</evidence>
<comment type="cofactor">
    <cofactor evidence="10">
        <name>Zn(2+)</name>
        <dbReference type="ChEBI" id="CHEBI:29105"/>
    </cofactor>
    <text evidence="10">Binds 1 zinc ion per subunit.</text>
</comment>
<comment type="domain">
    <text evidence="10">IleRS has two distinct active sites: one for aminoacylation and one for editing. The misactivated valine is translocated from the active site to the editing site, which sterically excludes the correctly activated isoleucine. The single editing site contains two valyl binding pockets, one specific for each substrate (Val-AMP or Val-tRNA(Ile)).</text>
</comment>
<feature type="binding site" evidence="10">
    <location>
        <position position="950"/>
    </location>
    <ligand>
        <name>Zn(2+)</name>
        <dbReference type="ChEBI" id="CHEBI:29105"/>
    </ligand>
</feature>
<dbReference type="EMBL" id="VAFM01000002">
    <property type="protein sequence ID" value="TKW60804.1"/>
    <property type="molecule type" value="Genomic_DNA"/>
</dbReference>
<dbReference type="InterPro" id="IPR033708">
    <property type="entry name" value="Anticodon_Ile_BEm"/>
</dbReference>
<keyword evidence="5 10" id="KW-0067">ATP-binding</keyword>
<organism evidence="13 14">
    <name type="scientific">Blastochloris viridis</name>
    <name type="common">Rhodopseudomonas viridis</name>
    <dbReference type="NCBI Taxonomy" id="1079"/>
    <lineage>
        <taxon>Bacteria</taxon>
        <taxon>Pseudomonadati</taxon>
        <taxon>Pseudomonadota</taxon>
        <taxon>Alphaproteobacteria</taxon>
        <taxon>Hyphomicrobiales</taxon>
        <taxon>Blastochloridaceae</taxon>
        <taxon>Blastochloris</taxon>
    </lineage>
</organism>
<dbReference type="InterPro" id="IPR013155">
    <property type="entry name" value="M/V/L/I-tRNA-synth_anticd-bd"/>
</dbReference>
<dbReference type="SUPFAM" id="SSF47323">
    <property type="entry name" value="Anticodon-binding domain of a subclass of class I aminoacyl-tRNA synthetases"/>
    <property type="match status" value="1"/>
</dbReference>
<keyword evidence="4 10" id="KW-0547">Nucleotide-binding</keyword>
<dbReference type="PANTHER" id="PTHR42765">
    <property type="entry name" value="SOLEUCYL-TRNA SYNTHETASE"/>
    <property type="match status" value="1"/>
</dbReference>
<feature type="binding site" evidence="10">
    <location>
        <position position="931"/>
    </location>
    <ligand>
        <name>Zn(2+)</name>
        <dbReference type="ChEBI" id="CHEBI:29105"/>
    </ligand>
</feature>
<feature type="binding site" evidence="10">
    <location>
        <position position="667"/>
    </location>
    <ligand>
        <name>ATP</name>
        <dbReference type="ChEBI" id="CHEBI:30616"/>
    </ligand>
</feature>
<dbReference type="CDD" id="cd07960">
    <property type="entry name" value="Anticodon_Ia_Ile_BEm"/>
    <property type="match status" value="1"/>
</dbReference>
<evidence type="ECO:0000256" key="9">
    <source>
        <dbReference type="ARBA" id="ARBA00048359"/>
    </source>
</evidence>
<dbReference type="CDD" id="cd00818">
    <property type="entry name" value="IleRS_core"/>
    <property type="match status" value="1"/>
</dbReference>
<dbReference type="InterPro" id="IPR009080">
    <property type="entry name" value="tRNAsynth_Ia_anticodon-bd"/>
</dbReference>
<dbReference type="SUPFAM" id="SSF50677">
    <property type="entry name" value="ValRS/IleRS/LeuRS editing domain"/>
    <property type="match status" value="1"/>
</dbReference>
<evidence type="ECO:0000256" key="3">
    <source>
        <dbReference type="ARBA" id="ARBA00022598"/>
    </source>
</evidence>
<comment type="catalytic activity">
    <reaction evidence="9 10">
        <text>tRNA(Ile) + L-isoleucine + ATP = L-isoleucyl-tRNA(Ile) + AMP + diphosphate</text>
        <dbReference type="Rhea" id="RHEA:11060"/>
        <dbReference type="Rhea" id="RHEA-COMP:9666"/>
        <dbReference type="Rhea" id="RHEA-COMP:9695"/>
        <dbReference type="ChEBI" id="CHEBI:30616"/>
        <dbReference type="ChEBI" id="CHEBI:33019"/>
        <dbReference type="ChEBI" id="CHEBI:58045"/>
        <dbReference type="ChEBI" id="CHEBI:78442"/>
        <dbReference type="ChEBI" id="CHEBI:78528"/>
        <dbReference type="ChEBI" id="CHEBI:456215"/>
        <dbReference type="EC" id="6.1.1.5"/>
    </reaction>
</comment>
<comment type="similarity">
    <text evidence="1 10">Belongs to the class-I aminoacyl-tRNA synthetase family. IleS type 1 subfamily.</text>
</comment>
<dbReference type="HAMAP" id="MF_02002">
    <property type="entry name" value="Ile_tRNA_synth_type1"/>
    <property type="match status" value="1"/>
</dbReference>
<keyword evidence="6 10" id="KW-0648">Protein biosynthesis</keyword>
<dbReference type="Gene3D" id="3.40.50.620">
    <property type="entry name" value="HUPs"/>
    <property type="match status" value="2"/>
</dbReference>
<dbReference type="InterPro" id="IPR023585">
    <property type="entry name" value="Ile-tRNA-ligase_type1"/>
</dbReference>
<dbReference type="InterPro" id="IPR014729">
    <property type="entry name" value="Rossmann-like_a/b/a_fold"/>
</dbReference>
<keyword evidence="10" id="KW-0862">Zinc</keyword>
<dbReference type="PRINTS" id="PR00984">
    <property type="entry name" value="TRNASYNTHILE"/>
</dbReference>
<keyword evidence="3 10" id="KW-0436">Ligase</keyword>
<feature type="short sequence motif" description="'KMSKS' region" evidence="10">
    <location>
        <begin position="664"/>
        <end position="668"/>
    </location>
</feature>
<evidence type="ECO:0000256" key="1">
    <source>
        <dbReference type="ARBA" id="ARBA00006887"/>
    </source>
</evidence>
<feature type="binding site" evidence="10">
    <location>
        <position position="947"/>
    </location>
    <ligand>
        <name>Zn(2+)</name>
        <dbReference type="ChEBI" id="CHEBI:29105"/>
    </ligand>
</feature>
<evidence type="ECO:0000313" key="14">
    <source>
        <dbReference type="Proteomes" id="UP000320948"/>
    </source>
</evidence>
<dbReference type="InterPro" id="IPR001412">
    <property type="entry name" value="aa-tRNA-synth_I_CS"/>
</dbReference>
<accession>A0A6N4R9M1</accession>
<evidence type="ECO:0000259" key="12">
    <source>
        <dbReference type="Pfam" id="PF08264"/>
    </source>
</evidence>
<dbReference type="GO" id="GO:0008270">
    <property type="term" value="F:zinc ion binding"/>
    <property type="evidence" value="ECO:0007669"/>
    <property type="project" value="UniProtKB-UniRule"/>
</dbReference>
<evidence type="ECO:0000259" key="11">
    <source>
        <dbReference type="Pfam" id="PF00133"/>
    </source>
</evidence>
<dbReference type="GO" id="GO:0000049">
    <property type="term" value="F:tRNA binding"/>
    <property type="evidence" value="ECO:0007669"/>
    <property type="project" value="InterPro"/>
</dbReference>
<comment type="subcellular location">
    <subcellularLocation>
        <location evidence="10">Cytoplasm</location>
    </subcellularLocation>
</comment>
<dbReference type="Gene3D" id="3.90.740.10">
    <property type="entry name" value="Valyl/Leucyl/Isoleucyl-tRNA synthetase, editing domain"/>
    <property type="match status" value="1"/>
</dbReference>
<dbReference type="InterPro" id="IPR002301">
    <property type="entry name" value="Ile-tRNA-ligase"/>
</dbReference>
<dbReference type="PANTHER" id="PTHR42765:SF1">
    <property type="entry name" value="ISOLEUCINE--TRNA LIGASE, MITOCHONDRIAL"/>
    <property type="match status" value="1"/>
</dbReference>
<sequence length="964" mass="108628">MSEALNAVSKKAEKPEQNAWSDTLHLPKTEFPMRAGLAQREPGWVQRWLDNDVYNELCRTRLAEKAPVYIVHLGPPYANGRMHMGHALTYTLKDFVVRSKFMAGFYSPYAPGWDCHGLPIEWKVEQDLRAEGKSKHDISKTELRARCRAYAQKWVDVQKADWQRFGALGDWEHPYLTMAPKNEAGIVRELGKLVARGLVEKNLRSTQWSWAEETAMAEAEVEYKDVTSTAVYVALPIVGRDNEHLVIWTTTPWTLPANRAVAVKVDETYVRLGTADESFWVAKELADSFRGAVGRVLPQEMETRSGEQLVGWQYKHPLYDTLQPVVEGFHVTTDAGTGLVHIAPAHGAEDFQIGKQFGLELVCPVDGAGKYVKGTPNLPVTGESIEGQLIWPMQKKILAELEANGRLLSAKDFQHSYPVSWRSKEKLIFRTTEQWFVTLDKPIKGLIAEQPELEISLRDASLARIYGKDGKGHEARKVNWVPEYGMNRIGSMIENRPDWCISRQRAWGVPITIFMVKKTGIDGVTEGLVTDPAVFEHVAKLIEAETIDAWDSRIESGRVAELFPANWLESRGLTVADVEPVTDILDVWFDSGTSHAHVLRAESGEGQRFHREDGKRPADLYQEGSDQHRGWFHSALLTSVANYGDAPYENVVTSGFVVDGEGRKFSKSLGNGVEPHQLMEKYGMDIIRLWVASTDYSEDIRYSPQIMDSMADAYRRFRNTFRWLLGTLNGVEDMPLDVQALPELERYMLHRLGTVLGEVRAHYDAYQFHKGYRALYEFCGTELSNFYFDVRKDVLYCDAATSPTRTATLAVLVQVFRGLVTHLAPVMPFTTDEAWRERYGESACVHLERFQTVPEVTVDTSRWNALFDMRDAVNSELEKLRAAGGIGANTEADVTVADAGTDAELVREVLGVSRVNTGSDLRVAKHDGHKCPRCWRYYGKVEQSGLCLRCDEAVADRKTQQGAA</sequence>
<dbReference type="InterPro" id="IPR009008">
    <property type="entry name" value="Val/Leu/Ile-tRNA-synth_edit"/>
</dbReference>
<dbReference type="PROSITE" id="PS00178">
    <property type="entry name" value="AA_TRNA_LIGASE_I"/>
    <property type="match status" value="1"/>
</dbReference>
<dbReference type="GO" id="GO:0004822">
    <property type="term" value="F:isoleucine-tRNA ligase activity"/>
    <property type="evidence" value="ECO:0007669"/>
    <property type="project" value="UniProtKB-UniRule"/>
</dbReference>
<dbReference type="GO" id="GO:0005829">
    <property type="term" value="C:cytosol"/>
    <property type="evidence" value="ECO:0007669"/>
    <property type="project" value="TreeGrafter"/>
</dbReference>
<dbReference type="Pfam" id="PF08264">
    <property type="entry name" value="Anticodon_1"/>
    <property type="match status" value="1"/>
</dbReference>
<evidence type="ECO:0000256" key="6">
    <source>
        <dbReference type="ARBA" id="ARBA00022917"/>
    </source>
</evidence>
<gene>
    <name evidence="10 13" type="primary">ileS</name>
    <name evidence="13" type="ORF">DI628_07900</name>
</gene>
<feature type="short sequence motif" description="'HIGH' region" evidence="10">
    <location>
        <begin position="76"/>
        <end position="86"/>
    </location>
</feature>
<dbReference type="GO" id="GO:0002161">
    <property type="term" value="F:aminoacyl-tRNA deacylase activity"/>
    <property type="evidence" value="ECO:0007669"/>
    <property type="project" value="InterPro"/>
</dbReference>
<dbReference type="SUPFAM" id="SSF52374">
    <property type="entry name" value="Nucleotidylyl transferase"/>
    <property type="match status" value="1"/>
</dbReference>
<dbReference type="GO" id="GO:0006428">
    <property type="term" value="P:isoleucyl-tRNA aminoacylation"/>
    <property type="evidence" value="ECO:0007669"/>
    <property type="project" value="UniProtKB-UniRule"/>
</dbReference>
<feature type="domain" description="Aminoacyl-tRNA synthetase class Ia" evidence="11">
    <location>
        <begin position="44"/>
        <end position="702"/>
    </location>
</feature>
<comment type="caution">
    <text evidence="13">The sequence shown here is derived from an EMBL/GenBank/DDBJ whole genome shotgun (WGS) entry which is preliminary data.</text>
</comment>
<feature type="domain" description="Methionyl/Valyl/Leucyl/Isoleucyl-tRNA synthetase anticodon-binding" evidence="12">
    <location>
        <begin position="745"/>
        <end position="895"/>
    </location>
</feature>
<keyword evidence="10" id="KW-0479">Metal-binding</keyword>
<evidence type="ECO:0000256" key="8">
    <source>
        <dbReference type="ARBA" id="ARBA00025217"/>
    </source>
</evidence>
<evidence type="ECO:0000256" key="5">
    <source>
        <dbReference type="ARBA" id="ARBA00022840"/>
    </source>
</evidence>
<dbReference type="Proteomes" id="UP000320948">
    <property type="component" value="Unassembled WGS sequence"/>
</dbReference>
<dbReference type="Pfam" id="PF00133">
    <property type="entry name" value="tRNA-synt_1"/>
    <property type="match status" value="1"/>
</dbReference>
<name>A0A6N4R9M1_BLAVI</name>
<comment type="subunit">
    <text evidence="10">Monomer.</text>
</comment>
<reference evidence="13 14" key="1">
    <citation type="journal article" date="2017" name="Nat. Commun.">
        <title>In situ click chemistry generation of cyclooxygenase-2 inhibitors.</title>
        <authorList>
            <person name="Bhardwaj A."/>
            <person name="Kaur J."/>
            <person name="Wuest M."/>
            <person name="Wuest F."/>
        </authorList>
    </citation>
    <scope>NUCLEOTIDE SEQUENCE [LARGE SCALE GENOMIC DNA]</scope>
    <source>
        <strain evidence="13">S2_018_000_R2_106</strain>
    </source>
</reference>
<dbReference type="InterPro" id="IPR002300">
    <property type="entry name" value="aa-tRNA-synth_Ia"/>
</dbReference>
<feature type="binding site" evidence="10">
    <location>
        <position position="934"/>
    </location>
    <ligand>
        <name>Zn(2+)</name>
        <dbReference type="ChEBI" id="CHEBI:29105"/>
    </ligand>
</feature>
<dbReference type="Gene3D" id="1.10.730.20">
    <property type="match status" value="1"/>
</dbReference>
<comment type="function">
    <text evidence="8 10">Catalyzes the attachment of isoleucine to tRNA(Ile). As IleRS can inadvertently accommodate and process structurally similar amino acids such as valine, to avoid such errors it has two additional distinct tRNA(Ile)-dependent editing activities. One activity is designated as 'pretransfer' editing and involves the hydrolysis of activated Val-AMP. The other activity is designated 'posttransfer' editing and involves deacylation of mischarged Val-tRNA(Ile).</text>
</comment>
<dbReference type="GO" id="GO:0005524">
    <property type="term" value="F:ATP binding"/>
    <property type="evidence" value="ECO:0007669"/>
    <property type="project" value="UniProtKB-UniRule"/>
</dbReference>
<dbReference type="EC" id="6.1.1.5" evidence="10"/>
<evidence type="ECO:0000256" key="2">
    <source>
        <dbReference type="ARBA" id="ARBA00022490"/>
    </source>
</evidence>
<dbReference type="AlphaFoldDB" id="A0A6N4R9M1"/>
<proteinExistence type="inferred from homology"/>
<evidence type="ECO:0000256" key="4">
    <source>
        <dbReference type="ARBA" id="ARBA00022741"/>
    </source>
</evidence>
<evidence type="ECO:0000256" key="10">
    <source>
        <dbReference type="HAMAP-Rule" id="MF_02002"/>
    </source>
</evidence>
<evidence type="ECO:0000313" key="13">
    <source>
        <dbReference type="EMBL" id="TKW60804.1"/>
    </source>
</evidence>
<keyword evidence="7 10" id="KW-0030">Aminoacyl-tRNA synthetase</keyword>
<feature type="binding site" evidence="10">
    <location>
        <position position="623"/>
    </location>
    <ligand>
        <name>L-isoleucyl-5'-AMP</name>
        <dbReference type="ChEBI" id="CHEBI:178002"/>
    </ligand>
</feature>